<dbReference type="Proteomes" id="UP000005408">
    <property type="component" value="Unassembled WGS sequence"/>
</dbReference>
<dbReference type="EnsemblMetazoa" id="G9428.1">
    <property type="protein sequence ID" value="G9428.1:cds"/>
    <property type="gene ID" value="G9428"/>
</dbReference>
<dbReference type="AlphaFoldDB" id="A0A8W8P226"/>
<keyword evidence="2" id="KW-1185">Reference proteome</keyword>
<sequence>MGKVRKVAKIPMSVLSKDAILCLTSESDDEVEETRVKETTFPEIEDNDTPVTEQDSLTWVTSLHHHHLYHH</sequence>
<name>A0A8W8P226_MAGGI</name>
<protein>
    <submittedName>
        <fullName evidence="1">Uncharacterized protein</fullName>
    </submittedName>
</protein>
<evidence type="ECO:0000313" key="2">
    <source>
        <dbReference type="Proteomes" id="UP000005408"/>
    </source>
</evidence>
<evidence type="ECO:0000313" key="1">
    <source>
        <dbReference type="EnsemblMetazoa" id="G9428.1:cds"/>
    </source>
</evidence>
<proteinExistence type="predicted"/>
<organism evidence="1 2">
    <name type="scientific">Magallana gigas</name>
    <name type="common">Pacific oyster</name>
    <name type="synonym">Crassostrea gigas</name>
    <dbReference type="NCBI Taxonomy" id="29159"/>
    <lineage>
        <taxon>Eukaryota</taxon>
        <taxon>Metazoa</taxon>
        <taxon>Spiralia</taxon>
        <taxon>Lophotrochozoa</taxon>
        <taxon>Mollusca</taxon>
        <taxon>Bivalvia</taxon>
        <taxon>Autobranchia</taxon>
        <taxon>Pteriomorphia</taxon>
        <taxon>Ostreida</taxon>
        <taxon>Ostreoidea</taxon>
        <taxon>Ostreidae</taxon>
        <taxon>Magallana</taxon>
    </lineage>
</organism>
<accession>A0A8W8P226</accession>
<reference evidence="1" key="1">
    <citation type="submission" date="2022-08" db="UniProtKB">
        <authorList>
            <consortium name="EnsemblMetazoa"/>
        </authorList>
    </citation>
    <scope>IDENTIFICATION</scope>
    <source>
        <strain evidence="1">05x7-T-G4-1.051#20</strain>
    </source>
</reference>